<name>A0ABR5EI65_LACLC</name>
<evidence type="ECO:0000313" key="2">
    <source>
        <dbReference type="Proteomes" id="UP000034513"/>
    </source>
</evidence>
<gene>
    <name evidence="1" type="ORF">VN93_0778</name>
</gene>
<reference evidence="1 2" key="1">
    <citation type="submission" date="2015-04" db="EMBL/GenBank/DDBJ databases">
        <title>Evaluation of non-dairy Lactococcus lactis with potential dairy applications reveals extensive phenotype-genotype disparity.</title>
        <authorList>
            <person name="Cavanagh D."/>
            <person name="Casey A."/>
            <person name="Altermann E."/>
            <person name="Cotter P."/>
            <person name="Fitzgerald G.F."/>
            <person name="McAuliffe O."/>
        </authorList>
    </citation>
    <scope>NUCLEOTIDE SEQUENCE [LARGE SCALE GENOMIC DNA]</scope>
    <source>
        <strain evidence="1 2">DPC6856</strain>
    </source>
</reference>
<comment type="caution">
    <text evidence="1">The sequence shown here is derived from an EMBL/GenBank/DDBJ whole genome shotgun (WGS) entry which is preliminary data.</text>
</comment>
<accession>A0ABR5EI65</accession>
<dbReference type="RefSeq" id="WP_242933851.1">
    <property type="nucleotide sequence ID" value="NZ_LAVW01000096.1"/>
</dbReference>
<sequence>MKNENFVQIPNKMFIDTNNDEKLVYVKLLQSQMIGYLDKDNRTTMTTLSLLVTLLGWSKGQYSNKKVVKALNGLKEKGYINFESTQDVFTVQINKWNDKEEHIVPVDWKQSGVKFSGHTQIRLSVIDNLLEGKDFTLYSYAGSVAKFKNQIQGL</sequence>
<organism evidence="1 2">
    <name type="scientific">Lactococcus lactis subsp. cremoris</name>
    <name type="common">Streptococcus cremoris</name>
    <dbReference type="NCBI Taxonomy" id="1359"/>
    <lineage>
        <taxon>Bacteria</taxon>
        <taxon>Bacillati</taxon>
        <taxon>Bacillota</taxon>
        <taxon>Bacilli</taxon>
        <taxon>Lactobacillales</taxon>
        <taxon>Streptococcaceae</taxon>
        <taxon>Lactococcus</taxon>
    </lineage>
</organism>
<evidence type="ECO:0000313" key="1">
    <source>
        <dbReference type="EMBL" id="KKW73915.1"/>
    </source>
</evidence>
<keyword evidence="2" id="KW-1185">Reference proteome</keyword>
<protein>
    <submittedName>
        <fullName evidence="1">Uncharacterized protein</fullName>
    </submittedName>
</protein>
<proteinExistence type="predicted"/>
<dbReference type="Proteomes" id="UP000034513">
    <property type="component" value="Unassembled WGS sequence"/>
</dbReference>
<dbReference type="EMBL" id="LAVW01000096">
    <property type="protein sequence ID" value="KKW73915.1"/>
    <property type="molecule type" value="Genomic_DNA"/>
</dbReference>